<comment type="caution">
    <text evidence="9">The sequence shown here is derived from an EMBL/GenBank/DDBJ whole genome shotgun (WGS) entry which is preliminary data.</text>
</comment>
<evidence type="ECO:0000313" key="10">
    <source>
        <dbReference type="Proteomes" id="UP000078368"/>
    </source>
</evidence>
<protein>
    <recommendedName>
        <fullName evidence="8">CRISPR-associated endonuclease Cas1</fullName>
        <ecNumber evidence="8">3.1.-.-</ecNumber>
    </recommendedName>
</protein>
<keyword evidence="4 8" id="KW-0378">Hydrolase</keyword>
<dbReference type="InterPro" id="IPR019851">
    <property type="entry name" value="CRISPR-assoc_Cas1_ECOLI"/>
</dbReference>
<dbReference type="Pfam" id="PF01867">
    <property type="entry name" value="Cas_Cas1"/>
    <property type="match status" value="2"/>
</dbReference>
<dbReference type="PANTHER" id="PTHR34353:SF3">
    <property type="entry name" value="CRISPR-ASSOCIATED ENDONUCLEASE CAS1"/>
    <property type="match status" value="1"/>
</dbReference>
<evidence type="ECO:0000256" key="3">
    <source>
        <dbReference type="ARBA" id="ARBA00022759"/>
    </source>
</evidence>
<dbReference type="OrthoDB" id="9777847at2"/>
<dbReference type="NCBIfam" id="TIGR00287">
    <property type="entry name" value="cas1"/>
    <property type="match status" value="1"/>
</dbReference>
<comment type="cofactor">
    <cofactor evidence="8">
        <name>Mg(2+)</name>
        <dbReference type="ChEBI" id="CHEBI:18420"/>
    </cofactor>
    <cofactor evidence="8">
        <name>Mn(2+)</name>
        <dbReference type="ChEBI" id="CHEBI:29035"/>
    </cofactor>
</comment>
<dbReference type="EC" id="3.1.-.-" evidence="8"/>
<dbReference type="InterPro" id="IPR050646">
    <property type="entry name" value="Cas1"/>
</dbReference>
<name>A0A179B2B0_9ACTO</name>
<dbReference type="RefSeq" id="WP_064232030.1">
    <property type="nucleotide sequence ID" value="NZ_LVZK01000003.1"/>
</dbReference>
<dbReference type="GO" id="GO:0043571">
    <property type="term" value="P:maintenance of CRISPR repeat elements"/>
    <property type="evidence" value="ECO:0007669"/>
    <property type="project" value="UniProtKB-UniRule"/>
</dbReference>
<dbReference type="PANTHER" id="PTHR34353">
    <property type="entry name" value="CRISPR-ASSOCIATED ENDONUCLEASE CAS1 1"/>
    <property type="match status" value="1"/>
</dbReference>
<organism evidence="9 10">
    <name type="scientific">Peptidiphaga gingivicola</name>
    <dbReference type="NCBI Taxonomy" id="2741497"/>
    <lineage>
        <taxon>Bacteria</taxon>
        <taxon>Bacillati</taxon>
        <taxon>Actinomycetota</taxon>
        <taxon>Actinomycetes</taxon>
        <taxon>Actinomycetales</taxon>
        <taxon>Actinomycetaceae</taxon>
        <taxon>Peptidiphaga</taxon>
    </lineage>
</organism>
<keyword evidence="2 8" id="KW-0479">Metal-binding</keyword>
<dbReference type="InterPro" id="IPR002729">
    <property type="entry name" value="CRISPR-assoc_Cas1"/>
</dbReference>
<evidence type="ECO:0000256" key="6">
    <source>
        <dbReference type="ARBA" id="ARBA00023118"/>
    </source>
</evidence>
<proteinExistence type="inferred from homology"/>
<evidence type="ECO:0000256" key="5">
    <source>
        <dbReference type="ARBA" id="ARBA00022842"/>
    </source>
</evidence>
<dbReference type="HAMAP" id="MF_01470">
    <property type="entry name" value="Cas1"/>
    <property type="match status" value="1"/>
</dbReference>
<evidence type="ECO:0000313" key="9">
    <source>
        <dbReference type="EMBL" id="OAP85459.1"/>
    </source>
</evidence>
<accession>A0A179B2B0</accession>
<keyword evidence="6 8" id="KW-0051">Antiviral defense</keyword>
<dbReference type="Gene3D" id="1.20.120.920">
    <property type="entry name" value="CRISPR-associated endonuclease Cas1, C-terminal domain"/>
    <property type="match status" value="1"/>
</dbReference>
<feature type="binding site" evidence="8">
    <location>
        <position position="211"/>
    </location>
    <ligand>
        <name>Mn(2+)</name>
        <dbReference type="ChEBI" id="CHEBI:29035"/>
    </ligand>
</feature>
<evidence type="ECO:0000256" key="4">
    <source>
        <dbReference type="ARBA" id="ARBA00022801"/>
    </source>
</evidence>
<evidence type="ECO:0000256" key="8">
    <source>
        <dbReference type="HAMAP-Rule" id="MF_01470"/>
    </source>
</evidence>
<sequence length="315" mass="35026">MARLLPVPVTALPRAADRMSFLYLEHCVVHREDGAVTARDDKGLVRVPAASLLAVLLGPGTSVSHQAMCLLGECGTTAVWVGERGVRYYAHGRSLATSSRLLVEQAARVSSPQKRLAVARKMYTMRFAGEDVDGLTMQQLRGREGARIRSVYRENSKRTGVPWKRREYEYDDFDASDPINQALSAAHAALYGVIHAVVVSLGCSPGLGFVHTGHERSFVYDVADLYKADVTIPIAFDVVAEDMSDIAATTRRRVRDRIFELKVIERSVRDIHKLFEVDEEEDLQVNVVSLWDYQRKVIAGGMNHALALESLDDEE</sequence>
<dbReference type="Proteomes" id="UP000078368">
    <property type="component" value="Unassembled WGS sequence"/>
</dbReference>
<reference evidence="9 10" key="1">
    <citation type="submission" date="2016-04" db="EMBL/GenBank/DDBJ databases">
        <title>Peptidophaga gingivicola gen. nov., sp. nov., isolated from human subgingival plaque.</title>
        <authorList>
            <person name="Beall C.J."/>
            <person name="Mokrzan E.M."/>
            <person name="Griffen A.L."/>
            <person name="Leys E.J."/>
        </authorList>
    </citation>
    <scope>NUCLEOTIDE SEQUENCE [LARGE SCALE GENOMIC DNA]</scope>
    <source>
        <strain evidence="9 10">BA112</strain>
    </source>
</reference>
<evidence type="ECO:0000256" key="7">
    <source>
        <dbReference type="ARBA" id="ARBA00023125"/>
    </source>
</evidence>
<gene>
    <name evidence="8" type="primary">cas1</name>
    <name evidence="9" type="ORF">A4H34_10320</name>
</gene>
<dbReference type="InterPro" id="IPR042206">
    <property type="entry name" value="CRISPR-assoc_Cas1_C"/>
</dbReference>
<dbReference type="InterPro" id="IPR033641">
    <property type="entry name" value="Cas1_I-E"/>
</dbReference>
<dbReference type="GO" id="GO:0016787">
    <property type="term" value="F:hydrolase activity"/>
    <property type="evidence" value="ECO:0007669"/>
    <property type="project" value="UniProtKB-KW"/>
</dbReference>
<dbReference type="CDD" id="cd09719">
    <property type="entry name" value="Cas1_I-E"/>
    <property type="match status" value="1"/>
</dbReference>
<dbReference type="GO" id="GO:0051607">
    <property type="term" value="P:defense response to virus"/>
    <property type="evidence" value="ECO:0007669"/>
    <property type="project" value="UniProtKB-UniRule"/>
</dbReference>
<evidence type="ECO:0000256" key="2">
    <source>
        <dbReference type="ARBA" id="ARBA00022723"/>
    </source>
</evidence>
<keyword evidence="8" id="KW-0464">Manganese</keyword>
<keyword evidence="3 8" id="KW-0255">Endonuclease</keyword>
<evidence type="ECO:0000256" key="1">
    <source>
        <dbReference type="ARBA" id="ARBA00022722"/>
    </source>
</evidence>
<comment type="similarity">
    <text evidence="8">Belongs to the CRISPR-associated endonuclease Cas1 family.</text>
</comment>
<keyword evidence="7 8" id="KW-0238">DNA-binding</keyword>
<keyword evidence="10" id="KW-1185">Reference proteome</keyword>
<dbReference type="GO" id="GO:0003677">
    <property type="term" value="F:DNA binding"/>
    <property type="evidence" value="ECO:0007669"/>
    <property type="project" value="UniProtKB-KW"/>
</dbReference>
<dbReference type="Gene3D" id="3.100.10.20">
    <property type="entry name" value="CRISPR-associated endonuclease Cas1, N-terminal domain"/>
    <property type="match status" value="1"/>
</dbReference>
<keyword evidence="1 8" id="KW-0540">Nuclease</keyword>
<dbReference type="EMBL" id="LVZK01000003">
    <property type="protein sequence ID" value="OAP85459.1"/>
    <property type="molecule type" value="Genomic_DNA"/>
</dbReference>
<dbReference type="AlphaFoldDB" id="A0A179B2B0"/>
<dbReference type="InterPro" id="IPR042211">
    <property type="entry name" value="CRISPR-assoc_Cas1_N"/>
</dbReference>
<comment type="function">
    <text evidence="8">CRISPR (clustered regularly interspaced short palindromic repeat), is an adaptive immune system that provides protection against mobile genetic elements (viruses, transposable elements and conjugative plasmids). CRISPR clusters contain spacers, sequences complementary to antecedent mobile elements, and target invading nucleic acids. CRISPR clusters are transcribed and processed into CRISPR RNA (crRNA). Acts as a dsDNA endonuclease. Involved in the integration of spacer DNA into the CRISPR cassette.</text>
</comment>
<feature type="binding site" evidence="8">
    <location>
        <position position="224"/>
    </location>
    <ligand>
        <name>Mn(2+)</name>
        <dbReference type="ChEBI" id="CHEBI:29035"/>
    </ligand>
</feature>
<feature type="binding site" evidence="8">
    <location>
        <position position="144"/>
    </location>
    <ligand>
        <name>Mn(2+)</name>
        <dbReference type="ChEBI" id="CHEBI:29035"/>
    </ligand>
</feature>
<dbReference type="NCBIfam" id="TIGR03638">
    <property type="entry name" value="cas1_ECOLI"/>
    <property type="match status" value="1"/>
</dbReference>
<comment type="subunit">
    <text evidence="8">Homodimer, forms a heterotetramer with a Cas2 homodimer.</text>
</comment>
<dbReference type="GO" id="GO:0046872">
    <property type="term" value="F:metal ion binding"/>
    <property type="evidence" value="ECO:0007669"/>
    <property type="project" value="UniProtKB-UniRule"/>
</dbReference>
<keyword evidence="5 8" id="KW-0460">Magnesium</keyword>
<dbReference type="STRING" id="1823756.A4H34_10320"/>
<dbReference type="GO" id="GO:0004520">
    <property type="term" value="F:DNA endonuclease activity"/>
    <property type="evidence" value="ECO:0007669"/>
    <property type="project" value="InterPro"/>
</dbReference>